<keyword evidence="4 6" id="KW-1133">Transmembrane helix</keyword>
<comment type="caution">
    <text evidence="8">The sequence shown here is derived from an EMBL/GenBank/DDBJ whole genome shotgun (WGS) entry which is preliminary data.</text>
</comment>
<keyword evidence="5 6" id="KW-0472">Membrane</keyword>
<feature type="domain" description="ABC3 transporter permease C-terminal" evidence="7">
    <location>
        <begin position="709"/>
        <end position="822"/>
    </location>
</feature>
<organism evidence="8 9">
    <name type="scientific">Dasania phycosphaerae</name>
    <dbReference type="NCBI Taxonomy" id="2950436"/>
    <lineage>
        <taxon>Bacteria</taxon>
        <taxon>Pseudomonadati</taxon>
        <taxon>Pseudomonadota</taxon>
        <taxon>Gammaproteobacteria</taxon>
        <taxon>Cellvibrionales</taxon>
        <taxon>Spongiibacteraceae</taxon>
        <taxon>Dasania</taxon>
    </lineage>
</organism>
<feature type="domain" description="ABC3 transporter permease C-terminal" evidence="7">
    <location>
        <begin position="259"/>
        <end position="371"/>
    </location>
</feature>
<evidence type="ECO:0000256" key="4">
    <source>
        <dbReference type="ARBA" id="ARBA00022989"/>
    </source>
</evidence>
<dbReference type="InterPro" id="IPR038766">
    <property type="entry name" value="Membrane_comp_ABC_pdt"/>
</dbReference>
<protein>
    <submittedName>
        <fullName evidence="8">FtsX-like permease family protein</fullName>
    </submittedName>
</protein>
<reference evidence="8 9" key="1">
    <citation type="submission" date="2022-12" db="EMBL/GenBank/DDBJ databases">
        <title>Dasania phycosphaerae sp. nov., isolated from particulate material of the south coast of Korea.</title>
        <authorList>
            <person name="Jiang Y."/>
        </authorList>
    </citation>
    <scope>NUCLEOTIDE SEQUENCE [LARGE SCALE GENOMIC DNA]</scope>
    <source>
        <strain evidence="8 9">GY-19</strain>
    </source>
</reference>
<accession>A0A9J6RLC3</accession>
<sequence length="829" mass="91563">MLAMRLLLRNWRSGEVKILSGALILAVAVVTAITVFANRMELSLERQSNSFLAADRVVSSRFDIPQAWLSIPEQYRLQQAKVVSFNSMVFAGDDMHLAAVKAVSENYPLRGNLEVSDKAFAVGTEVVVAEQVPASGEVWVDSRLLALLGIQLGDVLAVGESDFRVTKVVIREPDQTSGFSVMGPRVLMNVADLAATEVILPGSRIKYRWLLAGEAQDLTGFEKEILPLLGEHYRLRNVRDSQQNINSTLDRGSNFLLLAGMIAMLLASVAIAISAQQFSERHVDQVALLKSLGASSWQIRKLYFMQISALAIIASAIGLLLGNVLQEVIASSIISLFKVELLDANLWSYATGVATGLLCLLFFALPPLWYLPTVSPLKVLRREMPVNTVQLWGRGLAGLFAIVLLVFAYSRNLTLTLAVVAGLTVLISVAAVMSLVFLKTGRKLGMKAGSVWRLALASLERHKGQSVTQIIVFACAFMLLMVIVTLRTSLIDEWQLQLPADAPNHFIVNVSAQERVEIEAFFKQHSFQLEPFYPMVLGRVAEVNDQPISEQLRSEVNALRRELNLSWAENLAADNKLIQGQWWDTWQSPTQSGLAGVSVEQSVAEDMQLALGDKINFSIGGLKMQAEVASIRTLDWESMRPNFYFLFSPGALKQFTPNFMTSLYIPSHKKAILNHLLRDYPTIVVIEADRIIERIRNIVEQVSRVIELILWLVLVGGFFVLASAVHASIYTRLQEAGLLRALGSGKRLIMGSLWVEFATLGLFSGLLAVIGGEALLVALQTLVFKQPVSFHFYLWFYVPLLSVITVGGFGVYACRKVISVPPAVVLREL</sequence>
<evidence type="ECO:0000259" key="7">
    <source>
        <dbReference type="Pfam" id="PF02687"/>
    </source>
</evidence>
<dbReference type="PANTHER" id="PTHR30287">
    <property type="entry name" value="MEMBRANE COMPONENT OF PREDICTED ABC SUPERFAMILY METABOLITE UPTAKE TRANSPORTER"/>
    <property type="match status" value="1"/>
</dbReference>
<dbReference type="EMBL" id="JAPTGG010000006">
    <property type="protein sequence ID" value="MCZ0865228.1"/>
    <property type="molecule type" value="Genomic_DNA"/>
</dbReference>
<dbReference type="Pfam" id="PF02687">
    <property type="entry name" value="FtsX"/>
    <property type="match status" value="2"/>
</dbReference>
<comment type="subcellular location">
    <subcellularLocation>
        <location evidence="1">Cell membrane</location>
        <topology evidence="1">Multi-pass membrane protein</topology>
    </subcellularLocation>
</comment>
<dbReference type="InterPro" id="IPR003838">
    <property type="entry name" value="ABC3_permease_C"/>
</dbReference>
<gene>
    <name evidence="8" type="ORF">O0V09_08460</name>
</gene>
<evidence type="ECO:0000256" key="5">
    <source>
        <dbReference type="ARBA" id="ARBA00023136"/>
    </source>
</evidence>
<feature type="transmembrane region" description="Helical" evidence="6">
    <location>
        <begin position="391"/>
        <end position="409"/>
    </location>
</feature>
<dbReference type="RefSeq" id="WP_258331377.1">
    <property type="nucleotide sequence ID" value="NZ_JAPTGG010000006.1"/>
</dbReference>
<feature type="transmembrane region" description="Helical" evidence="6">
    <location>
        <begin position="255"/>
        <end position="275"/>
    </location>
</feature>
<evidence type="ECO:0000256" key="2">
    <source>
        <dbReference type="ARBA" id="ARBA00022475"/>
    </source>
</evidence>
<feature type="transmembrane region" description="Helical" evidence="6">
    <location>
        <begin position="346"/>
        <end position="371"/>
    </location>
</feature>
<evidence type="ECO:0000256" key="6">
    <source>
        <dbReference type="SAM" id="Phobius"/>
    </source>
</evidence>
<feature type="transmembrane region" description="Helical" evidence="6">
    <location>
        <begin position="470"/>
        <end position="490"/>
    </location>
</feature>
<dbReference type="AlphaFoldDB" id="A0A9J6RLC3"/>
<keyword evidence="2" id="KW-1003">Cell membrane</keyword>
<keyword evidence="3 6" id="KW-0812">Transmembrane</keyword>
<dbReference type="PANTHER" id="PTHR30287:SF1">
    <property type="entry name" value="INNER MEMBRANE PROTEIN"/>
    <property type="match status" value="1"/>
</dbReference>
<keyword evidence="9" id="KW-1185">Reference proteome</keyword>
<proteinExistence type="predicted"/>
<feature type="transmembrane region" description="Helical" evidence="6">
    <location>
        <begin position="751"/>
        <end position="772"/>
    </location>
</feature>
<feature type="transmembrane region" description="Helical" evidence="6">
    <location>
        <begin position="792"/>
        <end position="814"/>
    </location>
</feature>
<evidence type="ECO:0000313" key="8">
    <source>
        <dbReference type="EMBL" id="MCZ0865228.1"/>
    </source>
</evidence>
<feature type="transmembrane region" description="Helical" evidence="6">
    <location>
        <begin position="708"/>
        <end position="730"/>
    </location>
</feature>
<evidence type="ECO:0000256" key="1">
    <source>
        <dbReference type="ARBA" id="ARBA00004651"/>
    </source>
</evidence>
<evidence type="ECO:0000256" key="3">
    <source>
        <dbReference type="ARBA" id="ARBA00022692"/>
    </source>
</evidence>
<dbReference type="Proteomes" id="UP001069090">
    <property type="component" value="Unassembled WGS sequence"/>
</dbReference>
<feature type="transmembrane region" description="Helical" evidence="6">
    <location>
        <begin position="415"/>
        <end position="438"/>
    </location>
</feature>
<dbReference type="GO" id="GO:0005886">
    <property type="term" value="C:plasma membrane"/>
    <property type="evidence" value="ECO:0007669"/>
    <property type="project" value="UniProtKB-SubCell"/>
</dbReference>
<evidence type="ECO:0000313" key="9">
    <source>
        <dbReference type="Proteomes" id="UP001069090"/>
    </source>
</evidence>
<feature type="transmembrane region" description="Helical" evidence="6">
    <location>
        <begin position="302"/>
        <end position="326"/>
    </location>
</feature>
<name>A0A9J6RLC3_9GAMM</name>